<keyword evidence="1" id="KW-0472">Membrane</keyword>
<feature type="transmembrane region" description="Helical" evidence="1">
    <location>
        <begin position="6"/>
        <end position="25"/>
    </location>
</feature>
<dbReference type="AlphaFoldDB" id="A0A2C9UIX7"/>
<proteinExistence type="predicted"/>
<gene>
    <name evidence="2" type="ORF">MANES_14G049600</name>
</gene>
<sequence length="92" mass="11206">MGEIFSLWLFSFLCLIYTLFGWRDIRRKRSSFWERNDKEGLVIPSNPSLWKNVESRNQMSVEVKEKDIFVGDEKTESLYRRRIRYRNFCVST</sequence>
<evidence type="ECO:0000256" key="1">
    <source>
        <dbReference type="SAM" id="Phobius"/>
    </source>
</evidence>
<evidence type="ECO:0000313" key="2">
    <source>
        <dbReference type="EMBL" id="OAY30667.1"/>
    </source>
</evidence>
<organism evidence="2">
    <name type="scientific">Manihot esculenta</name>
    <name type="common">Cassava</name>
    <name type="synonym">Jatropha manihot</name>
    <dbReference type="NCBI Taxonomy" id="3983"/>
    <lineage>
        <taxon>Eukaryota</taxon>
        <taxon>Viridiplantae</taxon>
        <taxon>Streptophyta</taxon>
        <taxon>Embryophyta</taxon>
        <taxon>Tracheophyta</taxon>
        <taxon>Spermatophyta</taxon>
        <taxon>Magnoliopsida</taxon>
        <taxon>eudicotyledons</taxon>
        <taxon>Gunneridae</taxon>
        <taxon>Pentapetalae</taxon>
        <taxon>rosids</taxon>
        <taxon>fabids</taxon>
        <taxon>Malpighiales</taxon>
        <taxon>Euphorbiaceae</taxon>
        <taxon>Crotonoideae</taxon>
        <taxon>Manihoteae</taxon>
        <taxon>Manihot</taxon>
    </lineage>
</organism>
<reference evidence="2" key="1">
    <citation type="submission" date="2016-02" db="EMBL/GenBank/DDBJ databases">
        <title>WGS assembly of Manihot esculenta.</title>
        <authorList>
            <person name="Bredeson J.V."/>
            <person name="Prochnik S.E."/>
            <person name="Lyons J.B."/>
            <person name="Schmutz J."/>
            <person name="Grimwood J."/>
            <person name="Vrebalov J."/>
            <person name="Bart R.S."/>
            <person name="Amuge T."/>
            <person name="Ferguson M.E."/>
            <person name="Green R."/>
            <person name="Putnam N."/>
            <person name="Stites J."/>
            <person name="Rounsley S."/>
            <person name="Rokhsar D.S."/>
        </authorList>
    </citation>
    <scope>NUCLEOTIDE SEQUENCE [LARGE SCALE GENOMIC DNA]</scope>
    <source>
        <tissue evidence="2">Leaf</tissue>
    </source>
</reference>
<keyword evidence="1" id="KW-1133">Transmembrane helix</keyword>
<dbReference type="EMBL" id="CM004400">
    <property type="protein sequence ID" value="OAY30667.1"/>
    <property type="molecule type" value="Genomic_DNA"/>
</dbReference>
<protein>
    <submittedName>
        <fullName evidence="2">Uncharacterized protein</fullName>
    </submittedName>
</protein>
<accession>A0A2C9UIX7</accession>
<name>A0A2C9UIX7_MANES</name>
<keyword evidence="1" id="KW-0812">Transmembrane</keyword>